<feature type="coiled-coil region" evidence="1">
    <location>
        <begin position="287"/>
        <end position="363"/>
    </location>
</feature>
<reference evidence="4" key="1">
    <citation type="submission" date="2019-11" db="EMBL/GenBank/DDBJ databases">
        <authorList>
            <person name="Feng L."/>
        </authorList>
    </citation>
    <scope>NUCLEOTIDE SEQUENCE</scope>
    <source>
        <strain evidence="4">BhanseniiLFYP23</strain>
    </source>
</reference>
<feature type="domain" description="Endonuclease GajA/Old nuclease/RecF-like AAA" evidence="3">
    <location>
        <begin position="1"/>
        <end position="418"/>
    </location>
</feature>
<sequence length="488" mass="56023">MIINRLILKNFGKFQGKEIELKEGINILFGENESGKSTIHVFLQSMLFGMKRGRGKASKTDIYSRYMPWENGNWYEGSMVFTCGERTFRLERGFGKFAKAPILVCKTDGEMLSVEHGDLDMLLGGITENVYENTVSVGQAKSRTEEGLLKEIRDYLSEFQGTGDFRFHPEQAVEILKKRRKELEQKEREALAEKEKQERESALKIHLEEEEIENIQRKLKEKLSGDASAREVQERGKGKIILLAILLLVGAVLGVWVWKSPIMAIVLPLLLLGMYFGLSYLLSQKRKREQQAAKKAKTEERRRLLKESLQERQMKLENLKEAAAERKYDYDTIEKIRKEIQAVSIAEAKIKEAAGNLQKLTGQKLQDEISEIFAQITGGKYKRVLLTENFEIYLDTGEKYLQLYQVSYGTAEQVYLALRLACGTILCQEEELPLILDETFAMYDEKRLIQALKYISQRKSQVILFSSNKREIQALEKAGIPFSLSKLS</sequence>
<gene>
    <name evidence="4" type="ORF">BHLFYP23_01275</name>
</gene>
<dbReference type="PANTHER" id="PTHR41259:SF1">
    <property type="entry name" value="DOUBLE-STRAND BREAK REPAIR RAD50 ATPASE, PUTATIVE-RELATED"/>
    <property type="match status" value="1"/>
</dbReference>
<keyword evidence="2" id="KW-1133">Transmembrane helix</keyword>
<keyword evidence="2" id="KW-0472">Membrane</keyword>
<feature type="transmembrane region" description="Helical" evidence="2">
    <location>
        <begin position="264"/>
        <end position="282"/>
    </location>
</feature>
<evidence type="ECO:0000313" key="4">
    <source>
        <dbReference type="EMBL" id="VYS72554.1"/>
    </source>
</evidence>
<dbReference type="Gene3D" id="3.40.50.300">
    <property type="entry name" value="P-loop containing nucleotide triphosphate hydrolases"/>
    <property type="match status" value="2"/>
</dbReference>
<accession>A0A6N2QVM9</accession>
<organism evidence="4">
    <name type="scientific">Blautia hansenii</name>
    <name type="common">Ruminococcus hansenii</name>
    <dbReference type="NCBI Taxonomy" id="1322"/>
    <lineage>
        <taxon>Bacteria</taxon>
        <taxon>Bacillati</taxon>
        <taxon>Bacillota</taxon>
        <taxon>Clostridia</taxon>
        <taxon>Lachnospirales</taxon>
        <taxon>Lachnospiraceae</taxon>
        <taxon>Blautia</taxon>
    </lineage>
</organism>
<keyword evidence="2" id="KW-0812">Transmembrane</keyword>
<dbReference type="SUPFAM" id="SSF52540">
    <property type="entry name" value="P-loop containing nucleoside triphosphate hydrolases"/>
    <property type="match status" value="1"/>
</dbReference>
<proteinExistence type="predicted"/>
<dbReference type="EMBL" id="CACRSY010000004">
    <property type="protein sequence ID" value="VYS72554.1"/>
    <property type="molecule type" value="Genomic_DNA"/>
</dbReference>
<feature type="transmembrane region" description="Helical" evidence="2">
    <location>
        <begin position="240"/>
        <end position="258"/>
    </location>
</feature>
<protein>
    <submittedName>
        <fullName evidence="4">Chromosome segregation protein</fullName>
    </submittedName>
</protein>
<dbReference type="AlphaFoldDB" id="A0A6N2QVM9"/>
<dbReference type="InterPro" id="IPR041685">
    <property type="entry name" value="AAA_GajA/Old/RecF-like"/>
</dbReference>
<evidence type="ECO:0000259" key="3">
    <source>
        <dbReference type="Pfam" id="PF13175"/>
    </source>
</evidence>
<keyword evidence="1" id="KW-0175">Coiled coil</keyword>
<dbReference type="InterPro" id="IPR027417">
    <property type="entry name" value="P-loop_NTPase"/>
</dbReference>
<evidence type="ECO:0000256" key="1">
    <source>
        <dbReference type="SAM" id="Coils"/>
    </source>
</evidence>
<name>A0A6N2QVM9_BLAHA</name>
<dbReference type="Pfam" id="PF13175">
    <property type="entry name" value="AAA_15"/>
    <property type="match status" value="1"/>
</dbReference>
<feature type="coiled-coil region" evidence="1">
    <location>
        <begin position="173"/>
        <end position="200"/>
    </location>
</feature>
<dbReference type="PANTHER" id="PTHR41259">
    <property type="entry name" value="DOUBLE-STRAND BREAK REPAIR RAD50 ATPASE, PUTATIVE-RELATED"/>
    <property type="match status" value="1"/>
</dbReference>
<dbReference type="RefSeq" id="WP_156341698.1">
    <property type="nucleotide sequence ID" value="NZ_CACRSY010000004.1"/>
</dbReference>
<evidence type="ECO:0000256" key="2">
    <source>
        <dbReference type="SAM" id="Phobius"/>
    </source>
</evidence>